<organism evidence="1 2">
    <name type="scientific">Eragrostis curvula</name>
    <name type="common">weeping love grass</name>
    <dbReference type="NCBI Taxonomy" id="38414"/>
    <lineage>
        <taxon>Eukaryota</taxon>
        <taxon>Viridiplantae</taxon>
        <taxon>Streptophyta</taxon>
        <taxon>Embryophyta</taxon>
        <taxon>Tracheophyta</taxon>
        <taxon>Spermatophyta</taxon>
        <taxon>Magnoliopsida</taxon>
        <taxon>Liliopsida</taxon>
        <taxon>Poales</taxon>
        <taxon>Poaceae</taxon>
        <taxon>PACMAD clade</taxon>
        <taxon>Chloridoideae</taxon>
        <taxon>Eragrostideae</taxon>
        <taxon>Eragrostidinae</taxon>
        <taxon>Eragrostis</taxon>
    </lineage>
</organism>
<dbReference type="EMBL" id="RWGY01000039">
    <property type="protein sequence ID" value="TVU10984.1"/>
    <property type="molecule type" value="Genomic_DNA"/>
</dbReference>
<accession>A0A5J9TI75</accession>
<dbReference type="Gramene" id="TVU10984">
    <property type="protein sequence ID" value="TVU10984"/>
    <property type="gene ID" value="EJB05_44542"/>
</dbReference>
<evidence type="ECO:0000313" key="1">
    <source>
        <dbReference type="EMBL" id="TVU10984.1"/>
    </source>
</evidence>
<gene>
    <name evidence="1" type="ORF">EJB05_44542</name>
</gene>
<sequence length="78" mass="8660">MVIAPKGPQYAWRRWMERRRNNLLCGGLTSSEAATRPLSPPPSTAARVAWRGDPSGVGSIYSVGGREQRKFVCLIQFI</sequence>
<dbReference type="Proteomes" id="UP000324897">
    <property type="component" value="Chromosome 3"/>
</dbReference>
<reference evidence="1 2" key="1">
    <citation type="journal article" date="2019" name="Sci. Rep.">
        <title>A high-quality genome of Eragrostis curvula grass provides insights into Poaceae evolution and supports new strategies to enhance forage quality.</title>
        <authorList>
            <person name="Carballo J."/>
            <person name="Santos B.A.C.M."/>
            <person name="Zappacosta D."/>
            <person name="Garbus I."/>
            <person name="Selva J.P."/>
            <person name="Gallo C.A."/>
            <person name="Diaz A."/>
            <person name="Albertini E."/>
            <person name="Caccamo M."/>
            <person name="Echenique V."/>
        </authorList>
    </citation>
    <scope>NUCLEOTIDE SEQUENCE [LARGE SCALE GENOMIC DNA]</scope>
    <source>
        <strain evidence="2">cv. Victoria</strain>
        <tissue evidence="1">Leaf</tissue>
    </source>
</reference>
<dbReference type="AlphaFoldDB" id="A0A5J9TI75"/>
<protein>
    <submittedName>
        <fullName evidence="1">Uncharacterized protein</fullName>
    </submittedName>
</protein>
<evidence type="ECO:0000313" key="2">
    <source>
        <dbReference type="Proteomes" id="UP000324897"/>
    </source>
</evidence>
<comment type="caution">
    <text evidence="1">The sequence shown here is derived from an EMBL/GenBank/DDBJ whole genome shotgun (WGS) entry which is preliminary data.</text>
</comment>
<name>A0A5J9TI75_9POAL</name>
<keyword evidence="2" id="KW-1185">Reference proteome</keyword>
<feature type="non-terminal residue" evidence="1">
    <location>
        <position position="1"/>
    </location>
</feature>
<proteinExistence type="predicted"/>